<comment type="similarity">
    <text evidence="2">Belongs to the NAD(P)-dependent epimerase/dehydratase family. Dihydroflavonol-4-reductase subfamily.</text>
</comment>
<organism evidence="4 5">
    <name type="scientific">Cylindrobasidium torrendii FP15055 ss-10</name>
    <dbReference type="NCBI Taxonomy" id="1314674"/>
    <lineage>
        <taxon>Eukaryota</taxon>
        <taxon>Fungi</taxon>
        <taxon>Dikarya</taxon>
        <taxon>Basidiomycota</taxon>
        <taxon>Agaricomycotina</taxon>
        <taxon>Agaricomycetes</taxon>
        <taxon>Agaricomycetidae</taxon>
        <taxon>Agaricales</taxon>
        <taxon>Marasmiineae</taxon>
        <taxon>Physalacriaceae</taxon>
        <taxon>Cylindrobasidium</taxon>
    </lineage>
</organism>
<dbReference type="EMBL" id="KN880575">
    <property type="protein sequence ID" value="KIY65832.1"/>
    <property type="molecule type" value="Genomic_DNA"/>
</dbReference>
<dbReference type="InterPro" id="IPR001509">
    <property type="entry name" value="Epimerase_deHydtase"/>
</dbReference>
<evidence type="ECO:0000313" key="4">
    <source>
        <dbReference type="EMBL" id="KIY65832.1"/>
    </source>
</evidence>
<evidence type="ECO:0000256" key="2">
    <source>
        <dbReference type="ARBA" id="ARBA00023445"/>
    </source>
</evidence>
<keyword evidence="1" id="KW-0560">Oxidoreductase</keyword>
<feature type="domain" description="NAD-dependent epimerase/dehydratase" evidence="3">
    <location>
        <begin position="11"/>
        <end position="275"/>
    </location>
</feature>
<dbReference type="SUPFAM" id="SSF51735">
    <property type="entry name" value="NAD(P)-binding Rossmann-fold domains"/>
    <property type="match status" value="1"/>
</dbReference>
<accession>A0A0D7B5R3</accession>
<dbReference type="InterPro" id="IPR050425">
    <property type="entry name" value="NAD(P)_dehydrat-like"/>
</dbReference>
<dbReference type="Pfam" id="PF01370">
    <property type="entry name" value="Epimerase"/>
    <property type="match status" value="1"/>
</dbReference>
<keyword evidence="5" id="KW-1185">Reference proteome</keyword>
<dbReference type="Proteomes" id="UP000054007">
    <property type="component" value="Unassembled WGS sequence"/>
</dbReference>
<dbReference type="Gene3D" id="3.40.50.720">
    <property type="entry name" value="NAD(P)-binding Rossmann-like Domain"/>
    <property type="match status" value="1"/>
</dbReference>
<proteinExistence type="inferred from homology"/>
<evidence type="ECO:0000256" key="1">
    <source>
        <dbReference type="ARBA" id="ARBA00023002"/>
    </source>
</evidence>
<dbReference type="OrthoDB" id="2735536at2759"/>
<dbReference type="InterPro" id="IPR036291">
    <property type="entry name" value="NAD(P)-bd_dom_sf"/>
</dbReference>
<gene>
    <name evidence="4" type="ORF">CYLTODRAFT_455931</name>
</gene>
<dbReference type="PANTHER" id="PTHR10366:SF564">
    <property type="entry name" value="STEROL-4-ALPHA-CARBOXYLATE 3-DEHYDROGENASE, DECARBOXYLATING"/>
    <property type="match status" value="1"/>
</dbReference>
<name>A0A0D7B5R3_9AGAR</name>
<dbReference type="PANTHER" id="PTHR10366">
    <property type="entry name" value="NAD DEPENDENT EPIMERASE/DEHYDRATASE"/>
    <property type="match status" value="1"/>
</dbReference>
<evidence type="ECO:0000313" key="5">
    <source>
        <dbReference type="Proteomes" id="UP000054007"/>
    </source>
</evidence>
<dbReference type="GO" id="GO:0016616">
    <property type="term" value="F:oxidoreductase activity, acting on the CH-OH group of donors, NAD or NADP as acceptor"/>
    <property type="evidence" value="ECO:0007669"/>
    <property type="project" value="TreeGrafter"/>
</dbReference>
<dbReference type="STRING" id="1314674.A0A0D7B5R3"/>
<protein>
    <submittedName>
        <fullName evidence="4">D-lactaldehyde dehydrogenase</fullName>
    </submittedName>
</protein>
<evidence type="ECO:0000259" key="3">
    <source>
        <dbReference type="Pfam" id="PF01370"/>
    </source>
</evidence>
<dbReference type="AlphaFoldDB" id="A0A0D7B5R3"/>
<sequence length="354" mass="38161">MPALRNNSATILVSGGNGFIAKRIVGAFLEKGYNVRASVRTLDKGKDLQDLYKSYGTKLQLVEVGDIRAKGAFDEAVKGVEGIIHAASPVHNPDTMVDSDPKDLISPAVDGSTGIVNSALAHGDVLQRLVFISSCASIQVYSTGNVTVDENTWNEDPIRECEENGVKADPLSKYCAGKCLAEKAVWDIYNSNKANLKWDLTVVNPPWVFGVSGSTSYANAPPSTQLFYNAIVKGDFGAAGTASALTSPAHGFVHARDVADILVKILETPAAGGERIVLCAGDWVWQDFVDVAQKLDPSPYAKGILAKGEPDGARQRFIHFETAKEKRIIGHKFRTAEEIVQELLSEIASWNESK</sequence>
<reference evidence="4 5" key="1">
    <citation type="journal article" date="2015" name="Fungal Genet. Biol.">
        <title>Evolution of novel wood decay mechanisms in Agaricales revealed by the genome sequences of Fistulina hepatica and Cylindrobasidium torrendii.</title>
        <authorList>
            <person name="Floudas D."/>
            <person name="Held B.W."/>
            <person name="Riley R."/>
            <person name="Nagy L.G."/>
            <person name="Koehler G."/>
            <person name="Ransdell A.S."/>
            <person name="Younus H."/>
            <person name="Chow J."/>
            <person name="Chiniquy J."/>
            <person name="Lipzen A."/>
            <person name="Tritt A."/>
            <person name="Sun H."/>
            <person name="Haridas S."/>
            <person name="LaButti K."/>
            <person name="Ohm R.A."/>
            <person name="Kues U."/>
            <person name="Blanchette R.A."/>
            <person name="Grigoriev I.V."/>
            <person name="Minto R.E."/>
            <person name="Hibbett D.S."/>
        </authorList>
    </citation>
    <scope>NUCLEOTIDE SEQUENCE [LARGE SCALE GENOMIC DNA]</scope>
    <source>
        <strain evidence="4 5">FP15055 ss-10</strain>
    </source>
</reference>